<dbReference type="Pfam" id="PF00905">
    <property type="entry name" value="Transpeptidase"/>
    <property type="match status" value="1"/>
</dbReference>
<dbReference type="GO" id="GO:0008658">
    <property type="term" value="F:penicillin binding"/>
    <property type="evidence" value="ECO:0007669"/>
    <property type="project" value="InterPro"/>
</dbReference>
<dbReference type="InterPro" id="IPR012338">
    <property type="entry name" value="Beta-lactam/transpept-like"/>
</dbReference>
<gene>
    <name evidence="5" type="ORF">LV85_01648</name>
</gene>
<proteinExistence type="predicted"/>
<evidence type="ECO:0000313" key="5">
    <source>
        <dbReference type="EMBL" id="PZX53230.1"/>
    </source>
</evidence>
<dbReference type="Pfam" id="PF03793">
    <property type="entry name" value="PASTA"/>
    <property type="match status" value="1"/>
</dbReference>
<dbReference type="OrthoDB" id="9804124at2"/>
<dbReference type="SUPFAM" id="SSF56519">
    <property type="entry name" value="Penicillin binding protein dimerisation domain"/>
    <property type="match status" value="1"/>
</dbReference>
<dbReference type="RefSeq" id="WP_111318160.1">
    <property type="nucleotide sequence ID" value="NZ_QKZT01000006.1"/>
</dbReference>
<dbReference type="SUPFAM" id="SSF56601">
    <property type="entry name" value="beta-lactamase/transpeptidase-like"/>
    <property type="match status" value="1"/>
</dbReference>
<dbReference type="Pfam" id="PF03717">
    <property type="entry name" value="PBP_dimer"/>
    <property type="match status" value="1"/>
</dbReference>
<dbReference type="GO" id="GO:0051301">
    <property type="term" value="P:cell division"/>
    <property type="evidence" value="ECO:0007669"/>
    <property type="project" value="UniProtKB-KW"/>
</dbReference>
<comment type="subcellular location">
    <subcellularLocation>
        <location evidence="1">Membrane</location>
    </subcellularLocation>
</comment>
<dbReference type="PANTHER" id="PTHR30627:SF1">
    <property type="entry name" value="PEPTIDOGLYCAN D,D-TRANSPEPTIDASE FTSI"/>
    <property type="match status" value="1"/>
</dbReference>
<dbReference type="InterPro" id="IPR005311">
    <property type="entry name" value="PBP_dimer"/>
</dbReference>
<dbReference type="Proteomes" id="UP000248882">
    <property type="component" value="Unassembled WGS sequence"/>
</dbReference>
<name>A0A2W7R4M3_9BACT</name>
<evidence type="ECO:0000256" key="2">
    <source>
        <dbReference type="ARBA" id="ARBA00022645"/>
    </source>
</evidence>
<accession>A0A2W7R4M3</accession>
<keyword evidence="6" id="KW-1185">Reference proteome</keyword>
<dbReference type="InterPro" id="IPR005543">
    <property type="entry name" value="PASTA_dom"/>
</dbReference>
<dbReference type="PANTHER" id="PTHR30627">
    <property type="entry name" value="PEPTIDOGLYCAN D,D-TRANSPEPTIDASE"/>
    <property type="match status" value="1"/>
</dbReference>
<dbReference type="Gene3D" id="3.30.10.20">
    <property type="match status" value="1"/>
</dbReference>
<evidence type="ECO:0000256" key="3">
    <source>
        <dbReference type="ARBA" id="ARBA00023136"/>
    </source>
</evidence>
<dbReference type="GO" id="GO:0071555">
    <property type="term" value="P:cell wall organization"/>
    <property type="evidence" value="ECO:0007669"/>
    <property type="project" value="TreeGrafter"/>
</dbReference>
<dbReference type="InterPro" id="IPR036138">
    <property type="entry name" value="PBP_dimer_sf"/>
</dbReference>
<dbReference type="SUPFAM" id="SSF54184">
    <property type="entry name" value="Penicillin-binding protein 2x (pbp-2x), c-terminal domain"/>
    <property type="match status" value="1"/>
</dbReference>
<keyword evidence="3" id="KW-0472">Membrane</keyword>
<keyword evidence="2" id="KW-0645">Protease</keyword>
<reference evidence="5 6" key="1">
    <citation type="submission" date="2018-06" db="EMBL/GenBank/DDBJ databases">
        <title>Genomic Encyclopedia of Archaeal and Bacterial Type Strains, Phase II (KMG-II): from individual species to whole genera.</title>
        <authorList>
            <person name="Goeker M."/>
        </authorList>
    </citation>
    <scope>NUCLEOTIDE SEQUENCE [LARGE SCALE GENOMIC DNA]</scope>
    <source>
        <strain evidence="5 6">DSM 19830</strain>
    </source>
</reference>
<evidence type="ECO:0000259" key="4">
    <source>
        <dbReference type="PROSITE" id="PS51178"/>
    </source>
</evidence>
<evidence type="ECO:0000313" key="6">
    <source>
        <dbReference type="Proteomes" id="UP000248882"/>
    </source>
</evidence>
<keyword evidence="2" id="KW-0378">Hydrolase</keyword>
<comment type="caution">
    <text evidence="5">The sequence shown here is derived from an EMBL/GenBank/DDBJ whole genome shotgun (WGS) entry which is preliminary data.</text>
</comment>
<keyword evidence="5" id="KW-0131">Cell cycle</keyword>
<dbReference type="InterPro" id="IPR001460">
    <property type="entry name" value="PCN-bd_Tpept"/>
</dbReference>
<feature type="domain" description="PASTA" evidence="4">
    <location>
        <begin position="644"/>
        <end position="702"/>
    </location>
</feature>
<organism evidence="5 6">
    <name type="scientific">Algoriphagus chordae</name>
    <dbReference type="NCBI Taxonomy" id="237019"/>
    <lineage>
        <taxon>Bacteria</taxon>
        <taxon>Pseudomonadati</taxon>
        <taxon>Bacteroidota</taxon>
        <taxon>Cytophagia</taxon>
        <taxon>Cytophagales</taxon>
        <taxon>Cyclobacteriaceae</taxon>
        <taxon>Algoriphagus</taxon>
    </lineage>
</organism>
<dbReference type="AlphaFoldDB" id="A0A2W7R4M3"/>
<dbReference type="Gene3D" id="3.30.450.330">
    <property type="match status" value="1"/>
</dbReference>
<dbReference type="CDD" id="cd06575">
    <property type="entry name" value="PASTA_Pbp2x-like_2"/>
    <property type="match status" value="1"/>
</dbReference>
<dbReference type="InterPro" id="IPR050515">
    <property type="entry name" value="Beta-lactam/transpept"/>
</dbReference>
<dbReference type="Gene3D" id="3.40.710.10">
    <property type="entry name" value="DD-peptidase/beta-lactamase superfamily"/>
    <property type="match status" value="1"/>
</dbReference>
<keyword evidence="5" id="KW-0132">Cell division</keyword>
<dbReference type="PROSITE" id="PS51178">
    <property type="entry name" value="PASTA"/>
    <property type="match status" value="1"/>
</dbReference>
<sequence>MNFKRSILIRVRVVFILIALCAAAIPYKVVKLQMAEGDVWREKAETINFQYREVAATRGNIYASDGSLLATSLPFYRVALDPTIAKKDVYESGLDSLAKMLSAYYKDKSATSYKRMINDARLDKKRYLVLNRKQIGYQGMQEMSTWPIFRNGRLGGGVIFEKVEKRYRPFNSLASRTVGFLNEDDYGAGIEYSFNNYLRGQDGKALFQRLAGGSWKPVFDAEDVKPENGYDVTTTLDVNMQDVAETALRRQLIDRDADFGSVIVMEVKTGQIKAITNLQRNTKGSGYGENYNYAIGDQGNTEPGSTFKLLSMLALLEENKISLEETVETGNGSYKFYNQVMRDAKNGGYGTLTIREAFEKSSNVGISKLVDEHFGASPTKFMSYIDKVGLREPFGFQLIGEGKPFFKKPTDKDWYGTSLPWISIGYEVKLNPLHTLALYNAVANGGKMMKPYIVKSISRGNIIEQRYEPEVVRKQIASDKNIELLQGLLEGVVVRGTARNIANADYKIAGKTGTAQKLKNGAYTKNYYTSFAGYFPADHPKYSMVVVIDSPKGIFAYGGDVSAPVFKEIADKIYALDIELNPDNQQEILRAEATGSQLPYVRAGKAEELQGIFQELGLKASAANPEEWVKTVSHEASVEMSVNDTDQSLVPDVSGLPLRDALFILENKGMKVNYTGKGRVKNQSISPGTELTPNATINLVLG</sequence>
<dbReference type="Gene3D" id="3.90.1310.10">
    <property type="entry name" value="Penicillin-binding protein 2a (Domain 2)"/>
    <property type="match status" value="1"/>
</dbReference>
<keyword evidence="2" id="KW-0121">Carboxypeptidase</keyword>
<dbReference type="GO" id="GO:0005886">
    <property type="term" value="C:plasma membrane"/>
    <property type="evidence" value="ECO:0007669"/>
    <property type="project" value="TreeGrafter"/>
</dbReference>
<evidence type="ECO:0000256" key="1">
    <source>
        <dbReference type="ARBA" id="ARBA00004370"/>
    </source>
</evidence>
<dbReference type="EMBL" id="QKZT01000006">
    <property type="protein sequence ID" value="PZX53230.1"/>
    <property type="molecule type" value="Genomic_DNA"/>
</dbReference>
<protein>
    <submittedName>
        <fullName evidence="5">Cell division protein FtsI (Penicillin-binding protein 3)</fullName>
    </submittedName>
</protein>
<dbReference type="SMART" id="SM00740">
    <property type="entry name" value="PASTA"/>
    <property type="match status" value="1"/>
</dbReference>
<dbReference type="GO" id="GO:0004180">
    <property type="term" value="F:carboxypeptidase activity"/>
    <property type="evidence" value="ECO:0007669"/>
    <property type="project" value="UniProtKB-KW"/>
</dbReference>